<reference evidence="9 10" key="1">
    <citation type="journal article" date="2019" name="PLoS Genet.">
        <title>Convergent evolution of linked mating-type loci in basidiomycete fungi.</title>
        <authorList>
            <person name="Sun S."/>
            <person name="Coelho M.A."/>
            <person name="Heitman J."/>
            <person name="Nowrousian M."/>
        </authorList>
    </citation>
    <scope>NUCLEOTIDE SEQUENCE [LARGE SCALE GENOMIC DNA]</scope>
    <source>
        <strain evidence="9 10">CBS 4282</strain>
    </source>
</reference>
<dbReference type="AlphaFoldDB" id="A0A7D8UZB0"/>
<dbReference type="SUPFAM" id="SSF54928">
    <property type="entry name" value="RNA-binding domain, RBD"/>
    <property type="match status" value="1"/>
</dbReference>
<feature type="domain" description="RRM" evidence="8">
    <location>
        <begin position="226"/>
        <end position="307"/>
    </location>
</feature>
<evidence type="ECO:0000256" key="3">
    <source>
        <dbReference type="ARBA" id="ARBA00022884"/>
    </source>
</evidence>
<dbReference type="InterPro" id="IPR034240">
    <property type="entry name" value="eIF3G_RRM"/>
</dbReference>
<proteinExistence type="inferred from homology"/>
<keyword evidence="1 5" id="KW-0963">Cytoplasm</keyword>
<dbReference type="GO" id="GO:0001732">
    <property type="term" value="P:formation of cytoplasmic translation initiation complex"/>
    <property type="evidence" value="ECO:0007669"/>
    <property type="project" value="UniProtKB-UniRule"/>
</dbReference>
<evidence type="ECO:0000259" key="8">
    <source>
        <dbReference type="PROSITE" id="PS50102"/>
    </source>
</evidence>
<protein>
    <recommendedName>
        <fullName evidence="5">Eukaryotic translation initiation factor 3 subunit G</fullName>
        <shortName evidence="5">eIF3g</shortName>
    </recommendedName>
    <alternativeName>
        <fullName evidence="5">Eukaryotic translation initiation factor 3 RNA-binding subunit</fullName>
        <shortName evidence="5">eIF-3 RNA-binding subunit</shortName>
    </alternativeName>
    <alternativeName>
        <fullName evidence="5">Translation initiation factor eIF3 p33 subunit homolog</fullName>
        <shortName evidence="5">eIF3 p33 homolog</shortName>
    </alternativeName>
</protein>
<sequence>MTSVGGVPRRASCRWHGVAAARKLTQAPADPPDELPPTTETTSPDGITTIVSWKFDEHDHKVKVTRRVRRKVQTTLVSHSVAERKHWAKFGDDKGKPSGPDRQTTIIGENLFFKVSAVNKAAAEAAAAAAADAAAADKQPAGKAVVCRLCKGGHFTAKCPYREQLAELDSAAAALDDDEAAAPAGPAPGGLARAGMGGAGGKYVPPSQRGLGGAGESMFRSRDDLPTLRVTSLSYDAEDDDLRSLFEPFAKTGRLARANVVRDRETRESKGFGFVSFESRKDAEIALQKMNGYGYDSLILNVSWSQPREPRQGP</sequence>
<comment type="function">
    <text evidence="5">RNA-binding component of the eukaryotic translation initiation factor 3 (eIF-3) complex, which is involved in protein synthesis of a specialized repertoire of mRNAs and, together with other initiation factors, stimulates binding of mRNA and methionyl-tRNAi to the 40S ribosome. The eIF-3 complex specifically targets and initiates translation of a subset of mRNAs involved in cell proliferation. This subunit can bind 18S rRNA.</text>
</comment>
<feature type="compositionally biased region" description="Low complexity" evidence="7">
    <location>
        <begin position="36"/>
        <end position="45"/>
    </location>
</feature>
<evidence type="ECO:0000256" key="6">
    <source>
        <dbReference type="PROSITE-ProRule" id="PRU00176"/>
    </source>
</evidence>
<name>A0A7D8UZB0_VANHU</name>
<dbReference type="InterPro" id="IPR012677">
    <property type="entry name" value="Nucleotide-bd_a/b_plait_sf"/>
</dbReference>
<dbReference type="HAMAP" id="MF_03006">
    <property type="entry name" value="eIF3g"/>
    <property type="match status" value="1"/>
</dbReference>
<evidence type="ECO:0000256" key="4">
    <source>
        <dbReference type="ARBA" id="ARBA00022917"/>
    </source>
</evidence>
<keyword evidence="4 5" id="KW-0648">Protein biosynthesis</keyword>
<evidence type="ECO:0000313" key="9">
    <source>
        <dbReference type="EMBL" id="TXT05016.1"/>
    </source>
</evidence>
<dbReference type="Pfam" id="PF12353">
    <property type="entry name" value="eIF3g"/>
    <property type="match status" value="1"/>
</dbReference>
<dbReference type="GO" id="GO:0033290">
    <property type="term" value="C:eukaryotic 48S preinitiation complex"/>
    <property type="evidence" value="ECO:0007669"/>
    <property type="project" value="UniProtKB-UniRule"/>
</dbReference>
<feature type="region of interest" description="Disordered" evidence="7">
    <location>
        <begin position="1"/>
        <end position="46"/>
    </location>
</feature>
<dbReference type="CDD" id="cd12933">
    <property type="entry name" value="eIF3G"/>
    <property type="match status" value="1"/>
</dbReference>
<comment type="subunit">
    <text evidence="5">Component of the eukaryotic translation initiation factor 3 (eIF-3) complex.</text>
</comment>
<keyword evidence="10" id="KW-1185">Reference proteome</keyword>
<dbReference type="CDD" id="cd12408">
    <property type="entry name" value="RRM_eIF3G_like"/>
    <property type="match status" value="1"/>
</dbReference>
<dbReference type="Proteomes" id="UP000473826">
    <property type="component" value="Unassembled WGS sequence"/>
</dbReference>
<dbReference type="OrthoDB" id="639027at2759"/>
<dbReference type="InterPro" id="IPR000504">
    <property type="entry name" value="RRM_dom"/>
</dbReference>
<dbReference type="PIRSF" id="PIRSF037949">
    <property type="entry name" value="Transl_init_eIF-3_RNA-bind"/>
    <property type="match status" value="1"/>
</dbReference>
<evidence type="ECO:0000256" key="7">
    <source>
        <dbReference type="SAM" id="MobiDB-lite"/>
    </source>
</evidence>
<dbReference type="EMBL" id="QKWK01000012">
    <property type="protein sequence ID" value="TXT05016.1"/>
    <property type="molecule type" value="Genomic_DNA"/>
</dbReference>
<comment type="subcellular location">
    <subcellularLocation>
        <location evidence="5">Cytoplasm</location>
    </subcellularLocation>
</comment>
<gene>
    <name evidence="5" type="primary">TIF35</name>
    <name evidence="9" type="ORF">VHUM_03836</name>
</gene>
<dbReference type="PROSITE" id="PS50102">
    <property type="entry name" value="RRM"/>
    <property type="match status" value="1"/>
</dbReference>
<dbReference type="InterPro" id="IPR024675">
    <property type="entry name" value="eIF3g_N"/>
</dbReference>
<dbReference type="Gene3D" id="3.30.70.330">
    <property type="match status" value="1"/>
</dbReference>
<dbReference type="GO" id="GO:0016282">
    <property type="term" value="C:eukaryotic 43S preinitiation complex"/>
    <property type="evidence" value="ECO:0007669"/>
    <property type="project" value="UniProtKB-UniRule"/>
</dbReference>
<keyword evidence="3 6" id="KW-0694">RNA-binding</keyword>
<evidence type="ECO:0000256" key="1">
    <source>
        <dbReference type="ARBA" id="ARBA00022490"/>
    </source>
</evidence>
<dbReference type="GO" id="GO:0003723">
    <property type="term" value="F:RNA binding"/>
    <property type="evidence" value="ECO:0007669"/>
    <property type="project" value="UniProtKB-UniRule"/>
</dbReference>
<dbReference type="SMART" id="SM00360">
    <property type="entry name" value="RRM"/>
    <property type="match status" value="1"/>
</dbReference>
<dbReference type="GO" id="GO:0003743">
    <property type="term" value="F:translation initiation factor activity"/>
    <property type="evidence" value="ECO:0007669"/>
    <property type="project" value="UniProtKB-UniRule"/>
</dbReference>
<evidence type="ECO:0000256" key="5">
    <source>
        <dbReference type="HAMAP-Rule" id="MF_03006"/>
    </source>
</evidence>
<comment type="caution">
    <text evidence="9">The sequence shown here is derived from an EMBL/GenBank/DDBJ whole genome shotgun (WGS) entry which is preliminary data.</text>
</comment>
<evidence type="ECO:0000256" key="2">
    <source>
        <dbReference type="ARBA" id="ARBA00022540"/>
    </source>
</evidence>
<dbReference type="InterPro" id="IPR017334">
    <property type="entry name" value="eIF3_g"/>
</dbReference>
<organism evidence="9 10">
    <name type="scientific">Vanrija humicola</name>
    <name type="common">Yeast</name>
    <name type="synonym">Cryptococcus humicola</name>
    <dbReference type="NCBI Taxonomy" id="5417"/>
    <lineage>
        <taxon>Eukaryota</taxon>
        <taxon>Fungi</taxon>
        <taxon>Dikarya</taxon>
        <taxon>Basidiomycota</taxon>
        <taxon>Agaricomycotina</taxon>
        <taxon>Tremellomycetes</taxon>
        <taxon>Trichosporonales</taxon>
        <taxon>Trichosporonaceae</taxon>
        <taxon>Vanrija</taxon>
    </lineage>
</organism>
<comment type="similarity">
    <text evidence="5">Belongs to the eIF-3 subunit G family.</text>
</comment>
<evidence type="ECO:0000313" key="10">
    <source>
        <dbReference type="Proteomes" id="UP000473826"/>
    </source>
</evidence>
<dbReference type="PANTHER" id="PTHR10352">
    <property type="entry name" value="EUKARYOTIC TRANSLATION INITIATION FACTOR 3 SUBUNIT G"/>
    <property type="match status" value="1"/>
</dbReference>
<dbReference type="InterPro" id="IPR035979">
    <property type="entry name" value="RBD_domain_sf"/>
</dbReference>
<dbReference type="GO" id="GO:0005852">
    <property type="term" value="C:eukaryotic translation initiation factor 3 complex"/>
    <property type="evidence" value="ECO:0007669"/>
    <property type="project" value="UniProtKB-UniRule"/>
</dbReference>
<accession>A0A7D8UZB0</accession>
<keyword evidence="2 5" id="KW-0396">Initiation factor</keyword>
<dbReference type="Pfam" id="PF00076">
    <property type="entry name" value="RRM_1"/>
    <property type="match status" value="1"/>
</dbReference>